<dbReference type="RefSeq" id="WP_179820524.1">
    <property type="nucleotide sequence ID" value="NZ_JACCFS010000001.1"/>
</dbReference>
<evidence type="ECO:0000313" key="2">
    <source>
        <dbReference type="EMBL" id="NYJ32622.1"/>
    </source>
</evidence>
<gene>
    <name evidence="2" type="ORF">HNR10_000503</name>
</gene>
<proteinExistence type="predicted"/>
<evidence type="ECO:0000259" key="1">
    <source>
        <dbReference type="Pfam" id="PF13847"/>
    </source>
</evidence>
<accession>A0A7Z0EIL0</accession>
<feature type="domain" description="Methyltransferase" evidence="1">
    <location>
        <begin position="54"/>
        <end position="156"/>
    </location>
</feature>
<keyword evidence="2" id="KW-0489">Methyltransferase</keyword>
<name>A0A7Z0EIL0_9ACTN</name>
<sequence length="286" mass="30417">MTPDADGPAVANVEQAEAWNGDDGRHWADQSERFDAMLARFTPVLLEAAGIPPGGRVLDIGCGAGVTTCAAAEVASDGAALGVDLSRLLLDQARRRAGSQGLDNVRFEWADAQVHPFPEAAFDTVISRFGIMFFADPAAAFGNIARAVAPRGRLAFLCWQRPQEIEWTVTLRSALAPFVDLPEPDLHGPGPYSLSDPQRSRDLLAASGFDDVGVESVREPVSLGGDMAEAMAFVEHMGPVRSLLFTTDPATRARALDALREALSAHLTGDGVRVGSAAWLVTARRS</sequence>
<dbReference type="Gene3D" id="3.40.50.150">
    <property type="entry name" value="Vaccinia Virus protein VP39"/>
    <property type="match status" value="1"/>
</dbReference>
<dbReference type="PANTHER" id="PTHR43591">
    <property type="entry name" value="METHYLTRANSFERASE"/>
    <property type="match status" value="1"/>
</dbReference>
<dbReference type="GO" id="GO:0008168">
    <property type="term" value="F:methyltransferase activity"/>
    <property type="evidence" value="ECO:0007669"/>
    <property type="project" value="UniProtKB-KW"/>
</dbReference>
<dbReference type="GO" id="GO:0032259">
    <property type="term" value="P:methylation"/>
    <property type="evidence" value="ECO:0007669"/>
    <property type="project" value="UniProtKB-KW"/>
</dbReference>
<dbReference type="CDD" id="cd02440">
    <property type="entry name" value="AdoMet_MTases"/>
    <property type="match status" value="1"/>
</dbReference>
<dbReference type="SUPFAM" id="SSF53335">
    <property type="entry name" value="S-adenosyl-L-methionine-dependent methyltransferases"/>
    <property type="match status" value="1"/>
</dbReference>
<reference evidence="2 3" key="1">
    <citation type="submission" date="2020-07" db="EMBL/GenBank/DDBJ databases">
        <title>Sequencing the genomes of 1000 actinobacteria strains.</title>
        <authorList>
            <person name="Klenk H.-P."/>
        </authorList>
    </citation>
    <scope>NUCLEOTIDE SEQUENCE [LARGE SCALE GENOMIC DNA]</scope>
    <source>
        <strain evidence="2 3">DSM 44442</strain>
    </source>
</reference>
<dbReference type="InterPro" id="IPR025714">
    <property type="entry name" value="Methyltranfer_dom"/>
</dbReference>
<keyword evidence="2" id="KW-0808">Transferase</keyword>
<protein>
    <submittedName>
        <fullName evidence="2">SAM-dependent methyltransferase</fullName>
    </submittedName>
</protein>
<organism evidence="2 3">
    <name type="scientific">Nocardiopsis aegyptia</name>
    <dbReference type="NCBI Taxonomy" id="220378"/>
    <lineage>
        <taxon>Bacteria</taxon>
        <taxon>Bacillati</taxon>
        <taxon>Actinomycetota</taxon>
        <taxon>Actinomycetes</taxon>
        <taxon>Streptosporangiales</taxon>
        <taxon>Nocardiopsidaceae</taxon>
        <taxon>Nocardiopsis</taxon>
    </lineage>
</organism>
<evidence type="ECO:0000313" key="3">
    <source>
        <dbReference type="Proteomes" id="UP000572051"/>
    </source>
</evidence>
<dbReference type="Pfam" id="PF13847">
    <property type="entry name" value="Methyltransf_31"/>
    <property type="match status" value="1"/>
</dbReference>
<dbReference type="InterPro" id="IPR029063">
    <property type="entry name" value="SAM-dependent_MTases_sf"/>
</dbReference>
<keyword evidence="3" id="KW-1185">Reference proteome</keyword>
<comment type="caution">
    <text evidence="2">The sequence shown here is derived from an EMBL/GenBank/DDBJ whole genome shotgun (WGS) entry which is preliminary data.</text>
</comment>
<dbReference type="Proteomes" id="UP000572051">
    <property type="component" value="Unassembled WGS sequence"/>
</dbReference>
<dbReference type="AlphaFoldDB" id="A0A7Z0EIL0"/>
<dbReference type="PANTHER" id="PTHR43591:SF24">
    <property type="entry name" value="2-METHOXY-6-POLYPRENYL-1,4-BENZOQUINOL METHYLASE, MITOCHONDRIAL"/>
    <property type="match status" value="1"/>
</dbReference>
<dbReference type="EMBL" id="JACCFS010000001">
    <property type="protein sequence ID" value="NYJ32622.1"/>
    <property type="molecule type" value="Genomic_DNA"/>
</dbReference>